<feature type="coiled-coil region" evidence="1">
    <location>
        <begin position="53"/>
        <end position="80"/>
    </location>
</feature>
<dbReference type="AlphaFoldDB" id="A0A8J3GZI2"/>
<dbReference type="Proteomes" id="UP000626220">
    <property type="component" value="Unassembled WGS sequence"/>
</dbReference>
<accession>A0A8J3GZI2</accession>
<proteinExistence type="predicted"/>
<keyword evidence="1" id="KW-0175">Coiled coil</keyword>
<sequence>MPLPRPALAALLALAACTQVPELGDVVPPDLRAADYPALIPLDTELTAPADPAAEAERLSGALNARADRLKRRARELSARTVVDDTARARMDAGVTE</sequence>
<organism evidence="2 3">
    <name type="scientific">Seohaeicola zhoushanensis</name>
    <dbReference type="NCBI Taxonomy" id="1569283"/>
    <lineage>
        <taxon>Bacteria</taxon>
        <taxon>Pseudomonadati</taxon>
        <taxon>Pseudomonadota</taxon>
        <taxon>Alphaproteobacteria</taxon>
        <taxon>Rhodobacterales</taxon>
        <taxon>Roseobacteraceae</taxon>
        <taxon>Seohaeicola</taxon>
    </lineage>
</organism>
<evidence type="ECO:0000313" key="2">
    <source>
        <dbReference type="EMBL" id="GHF61554.1"/>
    </source>
</evidence>
<evidence type="ECO:0000313" key="3">
    <source>
        <dbReference type="Proteomes" id="UP000626220"/>
    </source>
</evidence>
<keyword evidence="3" id="KW-1185">Reference proteome</keyword>
<gene>
    <name evidence="2" type="ORF">GCM10017056_36240</name>
</gene>
<evidence type="ECO:0000256" key="1">
    <source>
        <dbReference type="SAM" id="Coils"/>
    </source>
</evidence>
<comment type="caution">
    <text evidence="2">The sequence shown here is derived from an EMBL/GenBank/DDBJ whole genome shotgun (WGS) entry which is preliminary data.</text>
</comment>
<dbReference type="RefSeq" id="WP_189681521.1">
    <property type="nucleotide sequence ID" value="NZ_BNCJ01000012.1"/>
</dbReference>
<reference evidence="2" key="2">
    <citation type="submission" date="2020-09" db="EMBL/GenBank/DDBJ databases">
        <authorList>
            <person name="Sun Q."/>
            <person name="Kim S."/>
        </authorList>
    </citation>
    <scope>NUCLEOTIDE SEQUENCE</scope>
    <source>
        <strain evidence="2">KCTC 42650</strain>
    </source>
</reference>
<reference evidence="2" key="1">
    <citation type="journal article" date="2014" name="Int. J. Syst. Evol. Microbiol.">
        <title>Complete genome sequence of Corynebacterium casei LMG S-19264T (=DSM 44701T), isolated from a smear-ripened cheese.</title>
        <authorList>
            <consortium name="US DOE Joint Genome Institute (JGI-PGF)"/>
            <person name="Walter F."/>
            <person name="Albersmeier A."/>
            <person name="Kalinowski J."/>
            <person name="Ruckert C."/>
        </authorList>
    </citation>
    <scope>NUCLEOTIDE SEQUENCE</scope>
    <source>
        <strain evidence="2">KCTC 42650</strain>
    </source>
</reference>
<dbReference type="EMBL" id="BNCJ01000012">
    <property type="protein sequence ID" value="GHF61554.1"/>
    <property type="molecule type" value="Genomic_DNA"/>
</dbReference>
<protein>
    <submittedName>
        <fullName evidence="2">Uncharacterized protein</fullName>
    </submittedName>
</protein>
<name>A0A8J3GZI2_9RHOB</name>
<dbReference type="PROSITE" id="PS51257">
    <property type="entry name" value="PROKAR_LIPOPROTEIN"/>
    <property type="match status" value="1"/>
</dbReference>